<dbReference type="OrthoDB" id="68575at2759"/>
<proteinExistence type="predicted"/>
<dbReference type="GeneID" id="25297044"/>
<dbReference type="GO" id="GO:0005829">
    <property type="term" value="C:cytosol"/>
    <property type="evidence" value="ECO:0007669"/>
    <property type="project" value="TreeGrafter"/>
</dbReference>
<evidence type="ECO:0000259" key="1">
    <source>
        <dbReference type="Pfam" id="PF03358"/>
    </source>
</evidence>
<dbReference type="Gene3D" id="3.40.50.360">
    <property type="match status" value="1"/>
</dbReference>
<evidence type="ECO:0000313" key="3">
    <source>
        <dbReference type="Proteomes" id="UP000053617"/>
    </source>
</evidence>
<dbReference type="Pfam" id="PF03358">
    <property type="entry name" value="FMN_red"/>
    <property type="match status" value="1"/>
</dbReference>
<dbReference type="SUPFAM" id="SSF52218">
    <property type="entry name" value="Flavoproteins"/>
    <property type="match status" value="1"/>
</dbReference>
<dbReference type="InterPro" id="IPR005025">
    <property type="entry name" value="FMN_Rdtase-like_dom"/>
</dbReference>
<dbReference type="PANTHER" id="PTHR30543:SF21">
    <property type="entry name" value="NAD(P)H-DEPENDENT FMN REDUCTASE LOT6"/>
    <property type="match status" value="1"/>
</dbReference>
<evidence type="ECO:0000313" key="2">
    <source>
        <dbReference type="EMBL" id="KIX01248.1"/>
    </source>
</evidence>
<name>A0A0D2GSC7_9EURO</name>
<feature type="domain" description="NADPH-dependent FMN reductase-like" evidence="1">
    <location>
        <begin position="13"/>
        <end position="169"/>
    </location>
</feature>
<dbReference type="Proteomes" id="UP000053617">
    <property type="component" value="Unassembled WGS sequence"/>
</dbReference>
<reference evidence="2 3" key="1">
    <citation type="submission" date="2015-01" db="EMBL/GenBank/DDBJ databases">
        <title>The Genome Sequence of Rhinocladiella mackenzie CBS 650.93.</title>
        <authorList>
            <consortium name="The Broad Institute Genomics Platform"/>
            <person name="Cuomo C."/>
            <person name="de Hoog S."/>
            <person name="Gorbushina A."/>
            <person name="Stielow B."/>
            <person name="Teixiera M."/>
            <person name="Abouelleil A."/>
            <person name="Chapman S.B."/>
            <person name="Priest M."/>
            <person name="Young S.K."/>
            <person name="Wortman J."/>
            <person name="Nusbaum C."/>
            <person name="Birren B."/>
        </authorList>
    </citation>
    <scope>NUCLEOTIDE SEQUENCE [LARGE SCALE GENOMIC DNA]</scope>
    <source>
        <strain evidence="2 3">CBS 650.93</strain>
    </source>
</reference>
<gene>
    <name evidence="2" type="ORF">Z518_08973</name>
</gene>
<dbReference type="GO" id="GO:0016491">
    <property type="term" value="F:oxidoreductase activity"/>
    <property type="evidence" value="ECO:0007669"/>
    <property type="project" value="InterPro"/>
</dbReference>
<protein>
    <recommendedName>
        <fullName evidence="1">NADPH-dependent FMN reductase-like domain-containing protein</fullName>
    </recommendedName>
</protein>
<sequence>MAASVGVLHKVFKVGIICGSQRSPRAGPQITDFVYKTIQAHQGRKENIGEHPAITFDHIDLAALNLPILNEPAIPNQIKSPEAYVHERTRSWSRRVDALDAFVFVTPQYNWSIPGGLKNALDYLLNEWNDKAAMIVSYGGRGGGKCAVHLEIVLGGALSMRLVSKTVNLTFPGNQFLIKAAGGQELGLDPAKDNGIWSEKRSDIISAWDELIELLVTGKKGKFIAPDWETKLL</sequence>
<dbReference type="RefSeq" id="XP_013268384.1">
    <property type="nucleotide sequence ID" value="XM_013412930.1"/>
</dbReference>
<organism evidence="2 3">
    <name type="scientific">Rhinocladiella mackenziei CBS 650.93</name>
    <dbReference type="NCBI Taxonomy" id="1442369"/>
    <lineage>
        <taxon>Eukaryota</taxon>
        <taxon>Fungi</taxon>
        <taxon>Dikarya</taxon>
        <taxon>Ascomycota</taxon>
        <taxon>Pezizomycotina</taxon>
        <taxon>Eurotiomycetes</taxon>
        <taxon>Chaetothyriomycetidae</taxon>
        <taxon>Chaetothyriales</taxon>
        <taxon>Herpotrichiellaceae</taxon>
        <taxon>Rhinocladiella</taxon>
    </lineage>
</organism>
<dbReference type="VEuPathDB" id="FungiDB:Z518_08973"/>
<dbReference type="AlphaFoldDB" id="A0A0D2GSC7"/>
<keyword evidence="3" id="KW-1185">Reference proteome</keyword>
<dbReference type="STRING" id="1442369.A0A0D2GSC7"/>
<dbReference type="InterPro" id="IPR050712">
    <property type="entry name" value="NAD(P)H-dep_reductase"/>
</dbReference>
<accession>A0A0D2GSC7</accession>
<dbReference type="GO" id="GO:0010181">
    <property type="term" value="F:FMN binding"/>
    <property type="evidence" value="ECO:0007669"/>
    <property type="project" value="TreeGrafter"/>
</dbReference>
<dbReference type="HOGENOM" id="CLU_055322_2_0_1"/>
<dbReference type="EMBL" id="KN847481">
    <property type="protein sequence ID" value="KIX01248.1"/>
    <property type="molecule type" value="Genomic_DNA"/>
</dbReference>
<dbReference type="PANTHER" id="PTHR30543">
    <property type="entry name" value="CHROMATE REDUCTASE"/>
    <property type="match status" value="1"/>
</dbReference>
<dbReference type="InterPro" id="IPR029039">
    <property type="entry name" value="Flavoprotein-like_sf"/>
</dbReference>